<dbReference type="InterPro" id="IPR025166">
    <property type="entry name" value="Integrase_DNA_bind_dom"/>
</dbReference>
<gene>
    <name evidence="5" type="ORF">J2X86_003066</name>
</gene>
<dbReference type="Proteomes" id="UP001262767">
    <property type="component" value="Unassembled WGS sequence"/>
</dbReference>
<dbReference type="AlphaFoldDB" id="A0AAW8LQA1"/>
<dbReference type="PANTHER" id="PTHR30629">
    <property type="entry name" value="PROPHAGE INTEGRASE"/>
    <property type="match status" value="1"/>
</dbReference>
<dbReference type="PROSITE" id="PS51898">
    <property type="entry name" value="TYR_RECOMBINASE"/>
    <property type="match status" value="1"/>
</dbReference>
<dbReference type="Gene3D" id="1.10.443.10">
    <property type="entry name" value="Intergrase catalytic core"/>
    <property type="match status" value="1"/>
</dbReference>
<dbReference type="InterPro" id="IPR011010">
    <property type="entry name" value="DNA_brk_join_enz"/>
</dbReference>
<dbReference type="GO" id="GO:0003677">
    <property type="term" value="F:DNA binding"/>
    <property type="evidence" value="ECO:0007669"/>
    <property type="project" value="InterPro"/>
</dbReference>
<dbReference type="RefSeq" id="WP_310078391.1">
    <property type="nucleotide sequence ID" value="NZ_JAVDSC010000023.1"/>
</dbReference>
<dbReference type="Pfam" id="PF00589">
    <property type="entry name" value="Phage_integrase"/>
    <property type="match status" value="1"/>
</dbReference>
<dbReference type="Pfam" id="PF13356">
    <property type="entry name" value="Arm-DNA-bind_3"/>
    <property type="match status" value="1"/>
</dbReference>
<keyword evidence="2" id="KW-0229">DNA integration</keyword>
<keyword evidence="3" id="KW-0233">DNA recombination</keyword>
<feature type="domain" description="Tyr recombinase" evidence="4">
    <location>
        <begin position="248"/>
        <end position="420"/>
    </location>
</feature>
<dbReference type="InterPro" id="IPR050808">
    <property type="entry name" value="Phage_Integrase"/>
</dbReference>
<proteinExistence type="inferred from homology"/>
<evidence type="ECO:0000259" key="4">
    <source>
        <dbReference type="PROSITE" id="PS51898"/>
    </source>
</evidence>
<reference evidence="5" key="1">
    <citation type="submission" date="2023-07" db="EMBL/GenBank/DDBJ databases">
        <title>Sorghum-associated microbial communities from plants grown in Nebraska, USA.</title>
        <authorList>
            <person name="Schachtman D."/>
        </authorList>
    </citation>
    <scope>NUCLEOTIDE SEQUENCE</scope>
    <source>
        <strain evidence="5">BE44</strain>
    </source>
</reference>
<dbReference type="GO" id="GO:0015074">
    <property type="term" value="P:DNA integration"/>
    <property type="evidence" value="ECO:0007669"/>
    <property type="project" value="UniProtKB-KW"/>
</dbReference>
<dbReference type="InterPro" id="IPR038488">
    <property type="entry name" value="Integrase_DNA-bd_sf"/>
</dbReference>
<protein>
    <submittedName>
        <fullName evidence="5">Integrase</fullName>
    </submittedName>
</protein>
<dbReference type="InterPro" id="IPR013762">
    <property type="entry name" value="Integrase-like_cat_sf"/>
</dbReference>
<evidence type="ECO:0000256" key="2">
    <source>
        <dbReference type="ARBA" id="ARBA00022908"/>
    </source>
</evidence>
<dbReference type="EMBL" id="JAVDSC010000023">
    <property type="protein sequence ID" value="MDR6631002.1"/>
    <property type="molecule type" value="Genomic_DNA"/>
</dbReference>
<dbReference type="Gene3D" id="3.30.160.390">
    <property type="entry name" value="Integrase, DNA-binding domain"/>
    <property type="match status" value="1"/>
</dbReference>
<dbReference type="SUPFAM" id="SSF56349">
    <property type="entry name" value="DNA breaking-rejoining enzymes"/>
    <property type="match status" value="1"/>
</dbReference>
<dbReference type="PANTHER" id="PTHR30629:SF6">
    <property type="entry name" value="PROPHAGE INTEGRASE INTA-RELATED"/>
    <property type="match status" value="1"/>
</dbReference>
<evidence type="ECO:0000313" key="5">
    <source>
        <dbReference type="EMBL" id="MDR6631002.1"/>
    </source>
</evidence>
<dbReference type="GO" id="GO:0006310">
    <property type="term" value="P:DNA recombination"/>
    <property type="evidence" value="ECO:0007669"/>
    <property type="project" value="UniProtKB-KW"/>
</dbReference>
<evidence type="ECO:0000256" key="3">
    <source>
        <dbReference type="ARBA" id="ARBA00023172"/>
    </source>
</evidence>
<sequence length="434" mass="49722">MIKSATYLLPFFMIPATFKFTTTRLNQCTCPSEKPYVIYWDETVKGLGLKTYPSTKKSFLFQSRLGSKVIKISIGTFPTCTIDQARQKAKALDLMCTNGIDPRLEKKKLIEKNELELKEAKRKKLLFRDVWDAYLSANKSRWRERTYQDHIRLASGNKEIMIGKKIQLSKPQPIYVLLDIPVKELNSITLKEWLDQENTIRPTSASLSFRLVRACLNWAEEQSLFMGLLPDKSIHAKAVKQSVASVKAKKDSLQKEQLAPFFKAVLALDNAVMTAYLLTTLITGARRNEIAKLRWSDIDLKWNTMHISDKIDKDGRTIPLTPYVKVLITALPRQNEYVFYSEKSATGYIVEPTKSLKIACKNAGIEHLTIHGLRRSFKTLSEWVSLPSGITAQIAGHKPSGTEEKHYTVRPIDLLRKWHVEYENWLLQQTNLSL</sequence>
<evidence type="ECO:0000256" key="1">
    <source>
        <dbReference type="ARBA" id="ARBA00008857"/>
    </source>
</evidence>
<dbReference type="InterPro" id="IPR002104">
    <property type="entry name" value="Integrase_catalytic"/>
</dbReference>
<evidence type="ECO:0000313" key="6">
    <source>
        <dbReference type="Proteomes" id="UP001262767"/>
    </source>
</evidence>
<organism evidence="5 6">
    <name type="scientific">Acinetobacter lwoffii</name>
    <dbReference type="NCBI Taxonomy" id="28090"/>
    <lineage>
        <taxon>Bacteria</taxon>
        <taxon>Pseudomonadati</taxon>
        <taxon>Pseudomonadota</taxon>
        <taxon>Gammaproteobacteria</taxon>
        <taxon>Moraxellales</taxon>
        <taxon>Moraxellaceae</taxon>
        <taxon>Acinetobacter</taxon>
    </lineage>
</organism>
<name>A0AAW8LQA1_ACILW</name>
<comment type="similarity">
    <text evidence="1">Belongs to the 'phage' integrase family.</text>
</comment>
<comment type="caution">
    <text evidence="5">The sequence shown here is derived from an EMBL/GenBank/DDBJ whole genome shotgun (WGS) entry which is preliminary data.</text>
</comment>
<accession>A0AAW8LQA1</accession>